<feature type="domain" description="Terpene synthase metal-binding" evidence="7">
    <location>
        <begin position="137"/>
        <end position="372"/>
    </location>
</feature>
<feature type="domain" description="Terpene synthase N-terminal" evidence="6">
    <location>
        <begin position="9"/>
        <end position="80"/>
    </location>
</feature>
<dbReference type="SFLD" id="SFLDG01019">
    <property type="entry name" value="Terpene_Cyclase_Like_1_C_Termi"/>
    <property type="match status" value="1"/>
</dbReference>
<dbReference type="EMBL" id="WHWC01000003">
    <property type="protein sequence ID" value="KAG8386207.1"/>
    <property type="molecule type" value="Genomic_DNA"/>
</dbReference>
<dbReference type="FunFam" id="1.10.600.10:FF:000007">
    <property type="entry name" value="Isoprene synthase, chloroplastic"/>
    <property type="match status" value="1"/>
</dbReference>
<evidence type="ECO:0000259" key="6">
    <source>
        <dbReference type="Pfam" id="PF01397"/>
    </source>
</evidence>
<dbReference type="AlphaFoldDB" id="A0AAV6Y1K6"/>
<dbReference type="InterPro" id="IPR036965">
    <property type="entry name" value="Terpene_synth_N_sf"/>
</dbReference>
<dbReference type="InterPro" id="IPR044814">
    <property type="entry name" value="Terpene_cyclase_plant_C1"/>
</dbReference>
<dbReference type="InterPro" id="IPR001906">
    <property type="entry name" value="Terpene_synth_N"/>
</dbReference>
<sequence>MIIFFSLAEVFNKFIDRQRKFKNSLTNNIQGILSLYEAAHLGIQGEEPLDEALEFSYSYLESMIQTHMSKSLATQINDALKIPIRKTYVRLGARKFMTIYQDDDSHNELLLKFAKLDFNYVQKIHQKELIDVTRWWKALDFKTILPFARDRVVEDFFWAVSDYFEPQYHFSRIILTKVIAMITVIDDIYDVYGSMNDLRLFTNAIERWDYNSSEYLPTYMRHCYKALLDVYAEIEYENAKIGISYPVQYAKEEMKNMIKAYYEEVKWYYNNEIPTMKEYMKVSFATGGPTMMLTASLASMGILVSKEEFDWVVSKPLMIWATVIIGRLMDDTTGYGLEHKISAVECYIKENGGSKEEAFAEFEKQIKKAWKDINQECLGQKAVPMMILMRALNFARLINLTYGQGEDAYRNSKTKTKDFIQLLFVEPVSV</sequence>
<dbReference type="Gene3D" id="1.50.10.130">
    <property type="entry name" value="Terpene synthase, N-terminal domain"/>
    <property type="match status" value="1"/>
</dbReference>
<accession>A0AAV6Y1K6</accession>
<dbReference type="InterPro" id="IPR008930">
    <property type="entry name" value="Terpenoid_cyclase/PrenylTrfase"/>
</dbReference>
<comment type="caution">
    <text evidence="8">The sequence shown here is derived from an EMBL/GenBank/DDBJ whole genome shotgun (WGS) entry which is preliminary data.</text>
</comment>
<dbReference type="GO" id="GO:0016102">
    <property type="term" value="P:diterpenoid biosynthetic process"/>
    <property type="evidence" value="ECO:0007669"/>
    <property type="project" value="InterPro"/>
</dbReference>
<name>A0AAV6Y1K6_9LAMI</name>
<evidence type="ECO:0000259" key="7">
    <source>
        <dbReference type="Pfam" id="PF03936"/>
    </source>
</evidence>
<evidence type="ECO:0000313" key="9">
    <source>
        <dbReference type="Proteomes" id="UP000826271"/>
    </source>
</evidence>
<dbReference type="Pfam" id="PF03936">
    <property type="entry name" value="Terpene_synth_C"/>
    <property type="match status" value="1"/>
</dbReference>
<dbReference type="GO" id="GO:0000287">
    <property type="term" value="F:magnesium ion binding"/>
    <property type="evidence" value="ECO:0007669"/>
    <property type="project" value="InterPro"/>
</dbReference>
<dbReference type="SFLD" id="SFLDS00005">
    <property type="entry name" value="Isoprenoid_Synthase_Type_I"/>
    <property type="match status" value="1"/>
</dbReference>
<evidence type="ECO:0008006" key="10">
    <source>
        <dbReference type="Google" id="ProtNLM"/>
    </source>
</evidence>
<dbReference type="InterPro" id="IPR008949">
    <property type="entry name" value="Isoprenoid_synthase_dom_sf"/>
</dbReference>
<dbReference type="Pfam" id="PF01397">
    <property type="entry name" value="Terpene_synth"/>
    <property type="match status" value="1"/>
</dbReference>
<evidence type="ECO:0000256" key="3">
    <source>
        <dbReference type="ARBA" id="ARBA00006333"/>
    </source>
</evidence>
<dbReference type="GO" id="GO:0010333">
    <property type="term" value="F:terpene synthase activity"/>
    <property type="evidence" value="ECO:0007669"/>
    <property type="project" value="InterPro"/>
</dbReference>
<organism evidence="8 9">
    <name type="scientific">Buddleja alternifolia</name>
    <dbReference type="NCBI Taxonomy" id="168488"/>
    <lineage>
        <taxon>Eukaryota</taxon>
        <taxon>Viridiplantae</taxon>
        <taxon>Streptophyta</taxon>
        <taxon>Embryophyta</taxon>
        <taxon>Tracheophyta</taxon>
        <taxon>Spermatophyta</taxon>
        <taxon>Magnoliopsida</taxon>
        <taxon>eudicotyledons</taxon>
        <taxon>Gunneridae</taxon>
        <taxon>Pentapetalae</taxon>
        <taxon>asterids</taxon>
        <taxon>lamiids</taxon>
        <taxon>Lamiales</taxon>
        <taxon>Scrophulariaceae</taxon>
        <taxon>Buddlejeae</taxon>
        <taxon>Buddleja</taxon>
    </lineage>
</organism>
<dbReference type="PANTHER" id="PTHR31225:SF221">
    <property type="entry name" value="(-)-GERMACRENE D SYNTHASE"/>
    <property type="match status" value="1"/>
</dbReference>
<keyword evidence="9" id="KW-1185">Reference proteome</keyword>
<protein>
    <recommendedName>
        <fullName evidence="10">Terpene synthase</fullName>
    </recommendedName>
</protein>
<evidence type="ECO:0000256" key="1">
    <source>
        <dbReference type="ARBA" id="ARBA00001946"/>
    </source>
</evidence>
<dbReference type="SUPFAM" id="SSF48576">
    <property type="entry name" value="Terpenoid synthases"/>
    <property type="match status" value="1"/>
</dbReference>
<comment type="cofactor">
    <cofactor evidence="1">
        <name>Mg(2+)</name>
        <dbReference type="ChEBI" id="CHEBI:18420"/>
    </cofactor>
</comment>
<dbReference type="CDD" id="cd00684">
    <property type="entry name" value="Terpene_cyclase_plant_C1"/>
    <property type="match status" value="1"/>
</dbReference>
<reference evidence="8" key="1">
    <citation type="submission" date="2019-10" db="EMBL/GenBank/DDBJ databases">
        <authorList>
            <person name="Zhang R."/>
            <person name="Pan Y."/>
            <person name="Wang J."/>
            <person name="Ma R."/>
            <person name="Yu S."/>
        </authorList>
    </citation>
    <scope>NUCLEOTIDE SEQUENCE</scope>
    <source>
        <strain evidence="8">LA-IB0</strain>
        <tissue evidence="8">Leaf</tissue>
    </source>
</reference>
<keyword evidence="5" id="KW-0456">Lyase</keyword>
<evidence type="ECO:0000256" key="5">
    <source>
        <dbReference type="ARBA" id="ARBA00023239"/>
    </source>
</evidence>
<dbReference type="Gene3D" id="1.10.600.10">
    <property type="entry name" value="Farnesyl Diphosphate Synthase"/>
    <property type="match status" value="1"/>
</dbReference>
<dbReference type="PANTHER" id="PTHR31225">
    <property type="entry name" value="OS04G0344100 PROTEIN-RELATED"/>
    <property type="match status" value="1"/>
</dbReference>
<dbReference type="InterPro" id="IPR005630">
    <property type="entry name" value="Terpene_synthase_metal-bd"/>
</dbReference>
<comment type="similarity">
    <text evidence="3">Belongs to the terpene synthase family.</text>
</comment>
<dbReference type="InterPro" id="IPR034741">
    <property type="entry name" value="Terpene_cyclase-like_1_C"/>
</dbReference>
<gene>
    <name evidence="8" type="ORF">BUALT_Bualt03G0125000</name>
</gene>
<keyword evidence="4" id="KW-0479">Metal-binding</keyword>
<comment type="pathway">
    <text evidence="2">Secondary metabolite biosynthesis; terpenoid biosynthesis.</text>
</comment>
<dbReference type="Proteomes" id="UP000826271">
    <property type="component" value="Unassembled WGS sequence"/>
</dbReference>
<proteinExistence type="inferred from homology"/>
<evidence type="ECO:0000256" key="4">
    <source>
        <dbReference type="ARBA" id="ARBA00022723"/>
    </source>
</evidence>
<evidence type="ECO:0000256" key="2">
    <source>
        <dbReference type="ARBA" id="ARBA00004721"/>
    </source>
</evidence>
<dbReference type="InterPro" id="IPR050148">
    <property type="entry name" value="Terpene_synthase-like"/>
</dbReference>
<dbReference type="SUPFAM" id="SSF48239">
    <property type="entry name" value="Terpenoid cyclases/Protein prenyltransferases"/>
    <property type="match status" value="1"/>
</dbReference>
<evidence type="ECO:0000313" key="8">
    <source>
        <dbReference type="EMBL" id="KAG8386207.1"/>
    </source>
</evidence>